<evidence type="ECO:0000256" key="12">
    <source>
        <dbReference type="ARBA" id="ARBA00076940"/>
    </source>
</evidence>
<dbReference type="GO" id="GO:0008630">
    <property type="term" value="P:intrinsic apoptotic signaling pathway in response to DNA damage"/>
    <property type="evidence" value="ECO:0007669"/>
    <property type="project" value="UniProtKB-ARBA"/>
</dbReference>
<reference evidence="19 20" key="1">
    <citation type="journal article" date="2023" name="J. Hered.">
        <title>Chromosome-level genome of the wood stork (Mycteria americana) provides insight into avian chromosome evolution.</title>
        <authorList>
            <person name="Flamio R. Jr."/>
            <person name="Ramstad K.M."/>
        </authorList>
    </citation>
    <scope>NUCLEOTIDE SEQUENCE [LARGE SCALE GENOMIC DNA]</scope>
    <source>
        <strain evidence="19">JAX WOST 10</strain>
    </source>
</reference>
<keyword evidence="20" id="KW-1185">Reference proteome</keyword>
<evidence type="ECO:0000313" key="19">
    <source>
        <dbReference type="EMBL" id="KAK4815876.1"/>
    </source>
</evidence>
<evidence type="ECO:0000256" key="6">
    <source>
        <dbReference type="ARBA" id="ARBA00022786"/>
    </source>
</evidence>
<dbReference type="FunFam" id="3.30.40.10:FF:000136">
    <property type="entry name" value="E3 ubiquitin-protein ligase Topors"/>
    <property type="match status" value="1"/>
</dbReference>
<organism evidence="19 20">
    <name type="scientific">Mycteria americana</name>
    <name type="common">Wood stork</name>
    <dbReference type="NCBI Taxonomy" id="33587"/>
    <lineage>
        <taxon>Eukaryota</taxon>
        <taxon>Metazoa</taxon>
        <taxon>Chordata</taxon>
        <taxon>Craniata</taxon>
        <taxon>Vertebrata</taxon>
        <taxon>Euteleostomi</taxon>
        <taxon>Archelosauria</taxon>
        <taxon>Archosauria</taxon>
        <taxon>Dinosauria</taxon>
        <taxon>Saurischia</taxon>
        <taxon>Theropoda</taxon>
        <taxon>Coelurosauria</taxon>
        <taxon>Aves</taxon>
        <taxon>Neognathae</taxon>
        <taxon>Neoaves</taxon>
        <taxon>Aequornithes</taxon>
        <taxon>Ciconiiformes</taxon>
        <taxon>Ciconiidae</taxon>
        <taxon>Mycteria</taxon>
    </lineage>
</organism>
<dbReference type="EMBL" id="JAUNZN010000009">
    <property type="protein sequence ID" value="KAK4815876.1"/>
    <property type="molecule type" value="Genomic_DNA"/>
</dbReference>
<evidence type="ECO:0000256" key="13">
    <source>
        <dbReference type="ARBA" id="ARBA00079040"/>
    </source>
</evidence>
<comment type="caution">
    <text evidence="19">The sequence shown here is derived from an EMBL/GenBank/DDBJ whole genome shotgun (WGS) entry which is preliminary data.</text>
</comment>
<feature type="compositionally biased region" description="Polar residues" evidence="17">
    <location>
        <begin position="277"/>
        <end position="287"/>
    </location>
</feature>
<dbReference type="SMART" id="SM00184">
    <property type="entry name" value="RING"/>
    <property type="match status" value="1"/>
</dbReference>
<keyword evidence="7" id="KW-0862">Zinc</keyword>
<sequence>MATELENRCPICLDSWEDASYVLPCLHQFCYPCIMRWADSKPECPLCKRRVRSILHSVRADDDFEERVIPPPAVPSVVVRLTGEAPRHPATHSLHHPAAPQPPATGLLPRAPVGGFYACVWASIFRVYPAVLHPLLPWLHQELGQLFEDAQEAAAMQSLIISSLHYFGLDEEALIQLLRASLGRRTRSFVHQLIDTIVRRCSGEARHRMGLEDTRAAEGREGSPEAAPGPAASQGGSPAPSAALRGGPGSPCSVPVPTHREREEPQEDPEEAAPRPSTSRQGSQRSCGGTRRAPKRRAGSPENPSQPRKKPPHHQ</sequence>
<evidence type="ECO:0000256" key="5">
    <source>
        <dbReference type="ARBA" id="ARBA00022771"/>
    </source>
</evidence>
<evidence type="ECO:0000256" key="15">
    <source>
        <dbReference type="ARBA" id="ARBA00082108"/>
    </source>
</evidence>
<keyword evidence="6" id="KW-0833">Ubl conjugation pathway</keyword>
<dbReference type="GO" id="GO:0000209">
    <property type="term" value="P:protein polyubiquitination"/>
    <property type="evidence" value="ECO:0007669"/>
    <property type="project" value="TreeGrafter"/>
</dbReference>
<feature type="domain" description="RING-type" evidence="18">
    <location>
        <begin position="9"/>
        <end position="48"/>
    </location>
</feature>
<comment type="catalytic activity">
    <reaction evidence="1">
        <text>S-ubiquitinyl-[E2 ubiquitin-conjugating enzyme]-L-cysteine + [acceptor protein]-L-lysine = [E2 ubiquitin-conjugating enzyme]-L-cysteine + N(6)-ubiquitinyl-[acceptor protein]-L-lysine.</text>
        <dbReference type="EC" id="2.3.2.27"/>
    </reaction>
</comment>
<dbReference type="CDD" id="cd23130">
    <property type="entry name" value="RING-HC_EHV1-like"/>
    <property type="match status" value="1"/>
</dbReference>
<evidence type="ECO:0000256" key="8">
    <source>
        <dbReference type="ARBA" id="ARBA00023015"/>
    </source>
</evidence>
<keyword evidence="5 16" id="KW-0863">Zinc-finger</keyword>
<dbReference type="Proteomes" id="UP001333110">
    <property type="component" value="Unassembled WGS sequence"/>
</dbReference>
<dbReference type="EC" id="2.3.2.27" evidence="2"/>
<dbReference type="PROSITE" id="PS00518">
    <property type="entry name" value="ZF_RING_1"/>
    <property type="match status" value="1"/>
</dbReference>
<dbReference type="GO" id="GO:0006513">
    <property type="term" value="P:protein monoubiquitination"/>
    <property type="evidence" value="ECO:0007669"/>
    <property type="project" value="TreeGrafter"/>
</dbReference>
<dbReference type="AlphaFoldDB" id="A0AAN7N1D2"/>
<feature type="compositionally biased region" description="Basic and acidic residues" evidence="17">
    <location>
        <begin position="212"/>
        <end position="223"/>
    </location>
</feature>
<dbReference type="SUPFAM" id="SSF57850">
    <property type="entry name" value="RING/U-box"/>
    <property type="match status" value="1"/>
</dbReference>
<feature type="compositionally biased region" description="Low complexity" evidence="17">
    <location>
        <begin position="224"/>
        <end position="243"/>
    </location>
</feature>
<keyword evidence="8" id="KW-0805">Transcription regulation</keyword>
<evidence type="ECO:0000256" key="3">
    <source>
        <dbReference type="ARBA" id="ARBA00022679"/>
    </source>
</evidence>
<evidence type="ECO:0000256" key="1">
    <source>
        <dbReference type="ARBA" id="ARBA00000900"/>
    </source>
</evidence>
<evidence type="ECO:0000256" key="9">
    <source>
        <dbReference type="ARBA" id="ARBA00023163"/>
    </source>
</evidence>
<dbReference type="InterPro" id="IPR017907">
    <property type="entry name" value="Znf_RING_CS"/>
</dbReference>
<evidence type="ECO:0000256" key="4">
    <source>
        <dbReference type="ARBA" id="ARBA00022723"/>
    </source>
</evidence>
<dbReference type="Gene3D" id="3.30.40.10">
    <property type="entry name" value="Zinc/RING finger domain, C3HC4 (zinc finger)"/>
    <property type="match status" value="1"/>
</dbReference>
<keyword evidence="9" id="KW-0804">Transcription</keyword>
<dbReference type="Pfam" id="PF13923">
    <property type="entry name" value="zf-C3HC4_2"/>
    <property type="match status" value="1"/>
</dbReference>
<dbReference type="InterPro" id="IPR013083">
    <property type="entry name" value="Znf_RING/FYVE/PHD"/>
</dbReference>
<evidence type="ECO:0000256" key="14">
    <source>
        <dbReference type="ARBA" id="ARBA00079184"/>
    </source>
</evidence>
<feature type="region of interest" description="Disordered" evidence="17">
    <location>
        <begin position="212"/>
        <end position="315"/>
    </location>
</feature>
<dbReference type="PROSITE" id="PS50089">
    <property type="entry name" value="ZF_RING_2"/>
    <property type="match status" value="1"/>
</dbReference>
<dbReference type="PANTHER" id="PTHR46077">
    <property type="entry name" value="E3 UBIQUITIN-PROTEIN LIGASE TOPORS"/>
    <property type="match status" value="1"/>
</dbReference>
<dbReference type="GO" id="GO:0032391">
    <property type="term" value="C:photoreceptor connecting cilium"/>
    <property type="evidence" value="ECO:0007669"/>
    <property type="project" value="UniProtKB-ARBA"/>
</dbReference>
<protein>
    <recommendedName>
        <fullName evidence="10">E3 ubiquitin-protein ligase Topors</fullName>
        <ecNumber evidence="2">2.3.2.27</ecNumber>
    </recommendedName>
    <alternativeName>
        <fullName evidence="11">RING-type E3 ubiquitin transferase Topors</fullName>
    </alternativeName>
    <alternativeName>
        <fullName evidence="13">SUMO1-protein E3 ligase Topors</fullName>
    </alternativeName>
    <alternativeName>
        <fullName evidence="12">Topoisomerase I-binding RING finger protein</fullName>
    </alternativeName>
    <alternativeName>
        <fullName evidence="14">Topoisomerase I-binding arginine/serine-rich protein</fullName>
    </alternativeName>
    <alternativeName>
        <fullName evidence="15">Tumor suppressor p53-binding protein 3</fullName>
    </alternativeName>
</protein>
<name>A0AAN7N1D2_MYCAM</name>
<keyword evidence="3" id="KW-0808">Transferase</keyword>
<evidence type="ECO:0000256" key="7">
    <source>
        <dbReference type="ARBA" id="ARBA00022833"/>
    </source>
</evidence>
<gene>
    <name evidence="19" type="ORF">QYF61_009927</name>
</gene>
<evidence type="ECO:0000313" key="20">
    <source>
        <dbReference type="Proteomes" id="UP001333110"/>
    </source>
</evidence>
<evidence type="ECO:0000256" key="16">
    <source>
        <dbReference type="PROSITE-ProRule" id="PRU00175"/>
    </source>
</evidence>
<evidence type="ECO:0000256" key="10">
    <source>
        <dbReference type="ARBA" id="ARBA00071236"/>
    </source>
</evidence>
<keyword evidence="4" id="KW-0479">Metal-binding</keyword>
<dbReference type="GO" id="GO:0008270">
    <property type="term" value="F:zinc ion binding"/>
    <property type="evidence" value="ECO:0007669"/>
    <property type="project" value="UniProtKB-KW"/>
</dbReference>
<evidence type="ECO:0000256" key="17">
    <source>
        <dbReference type="SAM" id="MobiDB-lite"/>
    </source>
</evidence>
<evidence type="ECO:0000256" key="11">
    <source>
        <dbReference type="ARBA" id="ARBA00076856"/>
    </source>
</evidence>
<dbReference type="GO" id="GO:0061630">
    <property type="term" value="F:ubiquitin protein ligase activity"/>
    <property type="evidence" value="ECO:0007669"/>
    <property type="project" value="UniProtKB-EC"/>
</dbReference>
<evidence type="ECO:0000256" key="2">
    <source>
        <dbReference type="ARBA" id="ARBA00012483"/>
    </source>
</evidence>
<proteinExistence type="predicted"/>
<dbReference type="InterPro" id="IPR001841">
    <property type="entry name" value="Znf_RING"/>
</dbReference>
<evidence type="ECO:0000259" key="18">
    <source>
        <dbReference type="PROSITE" id="PS50089"/>
    </source>
</evidence>
<dbReference type="PANTHER" id="PTHR46077:SF1">
    <property type="entry name" value="TOP1 BINDING ARGININE_SERINE RICH PROTEIN, E3 UBIQUITIN LIGASE"/>
    <property type="match status" value="1"/>
</dbReference>
<accession>A0AAN7N1D2</accession>